<protein>
    <recommendedName>
        <fullName evidence="2">C2H2-type domain-containing protein</fullName>
    </recommendedName>
</protein>
<dbReference type="SMART" id="SM00355">
    <property type="entry name" value="ZnF_C2H2"/>
    <property type="match status" value="3"/>
</dbReference>
<dbReference type="InterPro" id="IPR036236">
    <property type="entry name" value="Znf_C2H2_sf"/>
</dbReference>
<keyword evidence="1" id="KW-0479">Metal-binding</keyword>
<gene>
    <name evidence="3" type="ORF">LCMAC101_05100</name>
</gene>
<dbReference type="GO" id="GO:0008270">
    <property type="term" value="F:zinc ion binding"/>
    <property type="evidence" value="ECO:0007669"/>
    <property type="project" value="UniProtKB-KW"/>
</dbReference>
<dbReference type="SUPFAM" id="SSF57667">
    <property type="entry name" value="beta-beta-alpha zinc fingers"/>
    <property type="match status" value="1"/>
</dbReference>
<feature type="domain" description="C2H2-type" evidence="2">
    <location>
        <begin position="29"/>
        <end position="57"/>
    </location>
</feature>
<proteinExistence type="predicted"/>
<dbReference type="Gene3D" id="3.30.160.60">
    <property type="entry name" value="Classic Zinc Finger"/>
    <property type="match status" value="1"/>
</dbReference>
<dbReference type="PROSITE" id="PS50157">
    <property type="entry name" value="ZINC_FINGER_C2H2_2"/>
    <property type="match status" value="1"/>
</dbReference>
<keyword evidence="1" id="KW-0862">Zinc</keyword>
<name>A0A481YT16_9VIRU</name>
<dbReference type="EMBL" id="MK500328">
    <property type="protein sequence ID" value="QBK85915.1"/>
    <property type="molecule type" value="Genomic_DNA"/>
</dbReference>
<dbReference type="PROSITE" id="PS00028">
    <property type="entry name" value="ZINC_FINGER_C2H2_1"/>
    <property type="match status" value="1"/>
</dbReference>
<evidence type="ECO:0000313" key="3">
    <source>
        <dbReference type="EMBL" id="QBK85915.1"/>
    </source>
</evidence>
<reference evidence="3" key="1">
    <citation type="journal article" date="2019" name="MBio">
        <title>Virus Genomes from Deep Sea Sediments Expand the Ocean Megavirome and Support Independent Origins of Viral Gigantism.</title>
        <authorList>
            <person name="Backstrom D."/>
            <person name="Yutin N."/>
            <person name="Jorgensen S.L."/>
            <person name="Dharamshi J."/>
            <person name="Homa F."/>
            <person name="Zaremba-Niedwiedzka K."/>
            <person name="Spang A."/>
            <person name="Wolf Y.I."/>
            <person name="Koonin E.V."/>
            <person name="Ettema T.J."/>
        </authorList>
    </citation>
    <scope>NUCLEOTIDE SEQUENCE</scope>
</reference>
<evidence type="ECO:0000256" key="1">
    <source>
        <dbReference type="PROSITE-ProRule" id="PRU00042"/>
    </source>
</evidence>
<organism evidence="3">
    <name type="scientific">Marseillevirus LCMAC101</name>
    <dbReference type="NCBI Taxonomy" id="2506602"/>
    <lineage>
        <taxon>Viruses</taxon>
        <taxon>Varidnaviria</taxon>
        <taxon>Bamfordvirae</taxon>
        <taxon>Nucleocytoviricota</taxon>
        <taxon>Megaviricetes</taxon>
        <taxon>Pimascovirales</taxon>
        <taxon>Pimascovirales incertae sedis</taxon>
        <taxon>Marseilleviridae</taxon>
    </lineage>
</organism>
<accession>A0A481YT16</accession>
<keyword evidence="1" id="KW-0863">Zinc-finger</keyword>
<evidence type="ECO:0000259" key="2">
    <source>
        <dbReference type="PROSITE" id="PS50157"/>
    </source>
</evidence>
<sequence>MDGCKFKAKAQQRLDLHTNRKHDSDAEEFACNKCDYTTVVKGNLHRHKRIQHREVRKWFPCDKCKEKCESRRDLDYHRAMVHDIDRHRFICGHEGCSHSSKNIPDMKRHKAYGHDLGNKECEICCRNVFKLFTIRVDKQRSRVCCVCYQKMSGKESRVEKRMSEYLDNHYGTEFLLVSDSIIKGELCQKYRPDKMYADPERVIHIECDEYQHTRKSNGSDYTCDEKRISNIYDEFPGKEYIVIRWNPHGFHYPEGKWSKEKKPGIKSRLEMLVQLLERLSDITFESPIIVIYMFYSSDNPIICQNIPNLMICREEEIEEL</sequence>
<dbReference type="InterPro" id="IPR013087">
    <property type="entry name" value="Znf_C2H2_type"/>
</dbReference>